<name>Q30ZY1_OLEA2</name>
<keyword evidence="3" id="KW-1185">Reference proteome</keyword>
<organism evidence="2 3">
    <name type="scientific">Oleidesulfovibrio alaskensis (strain ATCC BAA-1058 / DSM 17464 / G20)</name>
    <name type="common">Desulfovibrio alaskensis</name>
    <dbReference type="NCBI Taxonomy" id="207559"/>
    <lineage>
        <taxon>Bacteria</taxon>
        <taxon>Pseudomonadati</taxon>
        <taxon>Thermodesulfobacteriota</taxon>
        <taxon>Desulfovibrionia</taxon>
        <taxon>Desulfovibrionales</taxon>
        <taxon>Desulfovibrionaceae</taxon>
        <taxon>Oleidesulfovibrio</taxon>
    </lineage>
</organism>
<dbReference type="InterPro" id="IPR011017">
    <property type="entry name" value="TRASH_dom"/>
</dbReference>
<dbReference type="HOGENOM" id="CLU_168222_0_0_7"/>
<dbReference type="RefSeq" id="WP_011367875.1">
    <property type="nucleotide sequence ID" value="NC_007519.1"/>
</dbReference>
<accession>Q30ZY1</accession>
<evidence type="ECO:0000313" key="3">
    <source>
        <dbReference type="Proteomes" id="UP000002710"/>
    </source>
</evidence>
<evidence type="ECO:0000259" key="1">
    <source>
        <dbReference type="SMART" id="SM00746"/>
    </source>
</evidence>
<gene>
    <name evidence="2" type="ordered locus">Dde_1968</name>
</gene>
<reference evidence="2 3" key="1">
    <citation type="journal article" date="2011" name="J. Bacteriol.">
        <title>Complete genome sequence and updated annotation of Desulfovibrio alaskensis G20.</title>
        <authorList>
            <person name="Hauser L.J."/>
            <person name="Land M.L."/>
            <person name="Brown S.D."/>
            <person name="Larimer F."/>
            <person name="Keller K.L."/>
            <person name="Rapp-Giles B.J."/>
            <person name="Price M.N."/>
            <person name="Lin M."/>
            <person name="Bruce D.C."/>
            <person name="Detter J.C."/>
            <person name="Tapia R."/>
            <person name="Han C.S."/>
            <person name="Goodwin L.A."/>
            <person name="Cheng J.F."/>
            <person name="Pitluck S."/>
            <person name="Copeland A."/>
            <person name="Lucas S."/>
            <person name="Nolan M."/>
            <person name="Lapidus A.L."/>
            <person name="Palumbo A.V."/>
            <person name="Wall J.D."/>
        </authorList>
    </citation>
    <scope>NUCLEOTIDE SEQUENCE [LARGE SCALE GENOMIC DNA]</scope>
    <source>
        <strain evidence="3">ATCC BAA 1058 / DSM 17464 / G20</strain>
    </source>
</reference>
<dbReference type="AlphaFoldDB" id="Q30ZY1"/>
<dbReference type="Proteomes" id="UP000002710">
    <property type="component" value="Chromosome"/>
</dbReference>
<protein>
    <submittedName>
        <fullName evidence="2">TRASH domain protein</fullName>
    </submittedName>
</protein>
<dbReference type="SMART" id="SM00746">
    <property type="entry name" value="TRASH"/>
    <property type="match status" value="1"/>
</dbReference>
<dbReference type="EMBL" id="CP000112">
    <property type="protein sequence ID" value="ABB38765.1"/>
    <property type="molecule type" value="Genomic_DNA"/>
</dbReference>
<dbReference type="STRING" id="207559.Dde_1968"/>
<evidence type="ECO:0000313" key="2">
    <source>
        <dbReference type="EMBL" id="ABB38765.1"/>
    </source>
</evidence>
<proteinExistence type="predicted"/>
<dbReference type="KEGG" id="dde:Dde_1968"/>
<feature type="domain" description="TRASH" evidence="1">
    <location>
        <begin position="45"/>
        <end position="82"/>
    </location>
</feature>
<dbReference type="eggNOG" id="COG3350">
    <property type="taxonomic scope" value="Bacteria"/>
</dbReference>
<sequence>MLKWLIIAVAGYLLFRMLTNDQKRKSQDGDKEKERMYAAGEMVKDPVCGAYVESDGGISVRDGETVHRFCSYECRDKFLEQLKGGGREIPATAQTEKEPE</sequence>